<keyword evidence="2" id="KW-0238">DNA-binding</keyword>
<dbReference type="PANTHER" id="PTHR46796">
    <property type="entry name" value="HTH-TYPE TRANSCRIPTIONAL ACTIVATOR RHAS-RELATED"/>
    <property type="match status" value="1"/>
</dbReference>
<dbReference type="InterPro" id="IPR009057">
    <property type="entry name" value="Homeodomain-like_sf"/>
</dbReference>
<keyword evidence="3" id="KW-0804">Transcription</keyword>
<evidence type="ECO:0000313" key="5">
    <source>
        <dbReference type="EMBL" id="MBE9189611.1"/>
    </source>
</evidence>
<dbReference type="RefSeq" id="WP_193930846.1">
    <property type="nucleotide sequence ID" value="NZ_CAWPMZ010000128.1"/>
</dbReference>
<accession>A0ABR9UMT4</accession>
<dbReference type="SUPFAM" id="SSF51182">
    <property type="entry name" value="RmlC-like cupins"/>
    <property type="match status" value="1"/>
</dbReference>
<keyword evidence="6" id="KW-1185">Reference proteome</keyword>
<protein>
    <submittedName>
        <fullName evidence="5">AraC family transcriptional regulator</fullName>
    </submittedName>
</protein>
<name>A0ABR9UMT4_9CHRO</name>
<dbReference type="EMBL" id="JADEWN010000007">
    <property type="protein sequence ID" value="MBE9189611.1"/>
    <property type="molecule type" value="Genomic_DNA"/>
</dbReference>
<evidence type="ECO:0000256" key="2">
    <source>
        <dbReference type="ARBA" id="ARBA00023125"/>
    </source>
</evidence>
<dbReference type="PROSITE" id="PS00041">
    <property type="entry name" value="HTH_ARAC_FAMILY_1"/>
    <property type="match status" value="1"/>
</dbReference>
<dbReference type="Proteomes" id="UP000651156">
    <property type="component" value="Unassembled WGS sequence"/>
</dbReference>
<evidence type="ECO:0000259" key="4">
    <source>
        <dbReference type="PROSITE" id="PS01124"/>
    </source>
</evidence>
<feature type="domain" description="HTH araC/xylS-type" evidence="4">
    <location>
        <begin position="207"/>
        <end position="305"/>
    </location>
</feature>
<dbReference type="Pfam" id="PF12852">
    <property type="entry name" value="Cupin_6"/>
    <property type="match status" value="1"/>
</dbReference>
<evidence type="ECO:0000256" key="3">
    <source>
        <dbReference type="ARBA" id="ARBA00023163"/>
    </source>
</evidence>
<reference evidence="5 6" key="1">
    <citation type="submission" date="2020-10" db="EMBL/GenBank/DDBJ databases">
        <authorList>
            <person name="Castelo-Branco R."/>
            <person name="Eusebio N."/>
            <person name="Adriana R."/>
            <person name="Vieira A."/>
            <person name="Brugerolle De Fraissinette N."/>
            <person name="Rezende De Castro R."/>
            <person name="Schneider M.P."/>
            <person name="Vasconcelos V."/>
            <person name="Leao P.N."/>
        </authorList>
    </citation>
    <scope>NUCLEOTIDE SEQUENCE [LARGE SCALE GENOMIC DNA]</scope>
    <source>
        <strain evidence="5 6">LEGE 06123</strain>
    </source>
</reference>
<dbReference type="InterPro" id="IPR011051">
    <property type="entry name" value="RmlC_Cupin_sf"/>
</dbReference>
<evidence type="ECO:0000256" key="1">
    <source>
        <dbReference type="ARBA" id="ARBA00023015"/>
    </source>
</evidence>
<dbReference type="InterPro" id="IPR050204">
    <property type="entry name" value="AraC_XylS_family_regulators"/>
</dbReference>
<proteinExistence type="predicted"/>
<organism evidence="5 6">
    <name type="scientific">Gloeocapsopsis crepidinum LEGE 06123</name>
    <dbReference type="NCBI Taxonomy" id="588587"/>
    <lineage>
        <taxon>Bacteria</taxon>
        <taxon>Bacillati</taxon>
        <taxon>Cyanobacteriota</taxon>
        <taxon>Cyanophyceae</taxon>
        <taxon>Oscillatoriophycideae</taxon>
        <taxon>Chroococcales</taxon>
        <taxon>Chroococcaceae</taxon>
        <taxon>Gloeocapsopsis</taxon>
    </lineage>
</organism>
<dbReference type="PROSITE" id="PS01124">
    <property type="entry name" value="HTH_ARAC_FAMILY_2"/>
    <property type="match status" value="1"/>
</dbReference>
<dbReference type="SMART" id="SM00342">
    <property type="entry name" value="HTH_ARAC"/>
    <property type="match status" value="1"/>
</dbReference>
<dbReference type="PRINTS" id="PR00032">
    <property type="entry name" value="HTHARAC"/>
</dbReference>
<keyword evidence="1" id="KW-0805">Transcription regulation</keyword>
<dbReference type="InterPro" id="IPR018060">
    <property type="entry name" value="HTH_AraC"/>
</dbReference>
<dbReference type="Gene3D" id="1.10.10.60">
    <property type="entry name" value="Homeodomain-like"/>
    <property type="match status" value="2"/>
</dbReference>
<comment type="caution">
    <text evidence="5">The sequence shown here is derived from an EMBL/GenBank/DDBJ whole genome shotgun (WGS) entry which is preliminary data.</text>
</comment>
<gene>
    <name evidence="5" type="ORF">IQ230_04365</name>
</gene>
<dbReference type="InterPro" id="IPR032783">
    <property type="entry name" value="AraC_lig"/>
</dbReference>
<evidence type="ECO:0000313" key="6">
    <source>
        <dbReference type="Proteomes" id="UP000651156"/>
    </source>
</evidence>
<dbReference type="PANTHER" id="PTHR46796:SF7">
    <property type="entry name" value="ARAC FAMILY TRANSCRIPTIONAL REGULATOR"/>
    <property type="match status" value="1"/>
</dbReference>
<dbReference type="SUPFAM" id="SSF46689">
    <property type="entry name" value="Homeodomain-like"/>
    <property type="match status" value="2"/>
</dbReference>
<dbReference type="InterPro" id="IPR018062">
    <property type="entry name" value="HTH_AraC-typ_CS"/>
</dbReference>
<dbReference type="InterPro" id="IPR020449">
    <property type="entry name" value="Tscrpt_reg_AraC-type_HTH"/>
</dbReference>
<dbReference type="Pfam" id="PF12833">
    <property type="entry name" value="HTH_18"/>
    <property type="match status" value="1"/>
</dbReference>
<sequence>MDALTEILQTMPLHSCFLGRAELSAPWGIQVNRQQHAAFHIVTQGNCWLNIDSLQEPIALNAGDLVVLPQGHGHSLCYNLNSPAIALEEVLARRPSDNQNVFYFGGGGKATTIVCGYFYFEDWENNPLISALSPVILIKGEAGRAVEWLEATLEFLACESTSTRPGSHTVITRLCDILFIQAVRAFITNLSDCDGCWLRALKNPNISKAIAIIHHSPEKSWTVTTLAEQVCLSRSAFAEQFKTLVGEPPLQYLTQVRMRKAIQFLRNSHDNLAKIAEYVGYESEAAFSTAFKRSIGQSPGKYRRSHCSDYTK</sequence>